<evidence type="ECO:0000313" key="2">
    <source>
        <dbReference type="Proteomes" id="UP000238523"/>
    </source>
</evidence>
<protein>
    <submittedName>
        <fullName evidence="1">Uncharacterized protein</fullName>
    </submittedName>
</protein>
<accession>A0A2K9YYS4</accession>
<organism evidence="1 2">
    <name type="scientific">Rhizobium leguminosarum</name>
    <dbReference type="NCBI Taxonomy" id="384"/>
    <lineage>
        <taxon>Bacteria</taxon>
        <taxon>Pseudomonadati</taxon>
        <taxon>Pseudomonadota</taxon>
        <taxon>Alphaproteobacteria</taxon>
        <taxon>Hyphomicrobiales</taxon>
        <taxon>Rhizobiaceae</taxon>
        <taxon>Rhizobium/Agrobacterium group</taxon>
        <taxon>Rhizobium</taxon>
    </lineage>
</organism>
<dbReference type="EMBL" id="CP025012">
    <property type="protein sequence ID" value="AUW41136.1"/>
    <property type="molecule type" value="Genomic_DNA"/>
</dbReference>
<sequence length="62" mass="7183">MMSRFISTSKTVNVLRRSTGQNIQTQYETWLPSIDMIWLTLNGTFWFLGNALCIARDRGLKT</sequence>
<dbReference type="Proteomes" id="UP000238523">
    <property type="component" value="Chromosome"/>
</dbReference>
<dbReference type="AlphaFoldDB" id="A0A2K9YYS4"/>
<evidence type="ECO:0000313" key="1">
    <source>
        <dbReference type="EMBL" id="AUW41136.1"/>
    </source>
</evidence>
<name>A0A2K9YYS4_RHILE</name>
<reference evidence="1 2" key="1">
    <citation type="submission" date="2017-11" db="EMBL/GenBank/DDBJ databases">
        <title>Complete genome of Rhizobium leguminosarum Norway, an ineffective micro-symbiont.</title>
        <authorList>
            <person name="Hoffrichter A."/>
            <person name="Liang J."/>
            <person name="Brachmann A."/>
            <person name="Marin M."/>
        </authorList>
    </citation>
    <scope>NUCLEOTIDE SEQUENCE [LARGE SCALE GENOMIC DNA]</scope>
    <source>
        <strain evidence="1 2">Norway</strain>
    </source>
</reference>
<gene>
    <name evidence="1" type="ORF">CUJ84_Chr000729</name>
</gene>
<proteinExistence type="predicted"/>